<dbReference type="GO" id="GO:0005737">
    <property type="term" value="C:cytoplasm"/>
    <property type="evidence" value="ECO:0007669"/>
    <property type="project" value="TreeGrafter"/>
</dbReference>
<dbReference type="AlphaFoldDB" id="A0A1F7RZL9"/>
<evidence type="ECO:0000256" key="5">
    <source>
        <dbReference type="ARBA" id="ARBA00023002"/>
    </source>
</evidence>
<comment type="pathway">
    <text evidence="1">Porphyrin-containing compound metabolism; protoporphyrin-IX biosynthesis; protoporphyrinogen-IX from coproporphyrinogen-III (O2 route): step 1/1.</text>
</comment>
<evidence type="ECO:0000256" key="3">
    <source>
        <dbReference type="ARBA" id="ARBA00011738"/>
    </source>
</evidence>
<dbReference type="Pfam" id="PF01218">
    <property type="entry name" value="Coprogen_oxidas"/>
    <property type="match status" value="1"/>
</dbReference>
<comment type="subunit">
    <text evidence="3">Homodimer.</text>
</comment>
<accession>A0A1F7RZL9</accession>
<dbReference type="Proteomes" id="UP000178797">
    <property type="component" value="Unassembled WGS sequence"/>
</dbReference>
<dbReference type="GO" id="GO:0004109">
    <property type="term" value="F:coproporphyrinogen oxidase activity"/>
    <property type="evidence" value="ECO:0007669"/>
    <property type="project" value="UniProtKB-EC"/>
</dbReference>
<dbReference type="InterPro" id="IPR036406">
    <property type="entry name" value="Coprogen_oxidase_aer_sf"/>
</dbReference>
<dbReference type="PANTHER" id="PTHR10755:SF0">
    <property type="entry name" value="OXYGEN-DEPENDENT COPROPORPHYRINOGEN-III OXIDASE, MITOCHONDRIAL"/>
    <property type="match status" value="1"/>
</dbReference>
<evidence type="ECO:0000313" key="7">
    <source>
        <dbReference type="EMBL" id="OGL47015.1"/>
    </source>
</evidence>
<gene>
    <name evidence="7" type="ORF">A2W05_09220</name>
</gene>
<evidence type="ECO:0000256" key="2">
    <source>
        <dbReference type="ARBA" id="ARBA00010644"/>
    </source>
</evidence>
<dbReference type="PANTHER" id="PTHR10755">
    <property type="entry name" value="COPROPORPHYRINOGEN III OXIDASE, MITOCHONDRIAL"/>
    <property type="match status" value="1"/>
</dbReference>
<evidence type="ECO:0000256" key="4">
    <source>
        <dbReference type="ARBA" id="ARBA00012869"/>
    </source>
</evidence>
<keyword evidence="5" id="KW-0560">Oxidoreductase</keyword>
<evidence type="ECO:0000256" key="1">
    <source>
        <dbReference type="ARBA" id="ARBA00005168"/>
    </source>
</evidence>
<dbReference type="InterPro" id="IPR001260">
    <property type="entry name" value="Coprogen_oxidase_aer"/>
</dbReference>
<comment type="caution">
    <text evidence="7">The sequence shown here is derived from an EMBL/GenBank/DDBJ whole genome shotgun (WGS) entry which is preliminary data.</text>
</comment>
<evidence type="ECO:0000313" key="8">
    <source>
        <dbReference type="Proteomes" id="UP000178797"/>
    </source>
</evidence>
<comment type="similarity">
    <text evidence="2">Belongs to the aerobic coproporphyrinogen-III oxidase family.</text>
</comment>
<protein>
    <recommendedName>
        <fullName evidence="4">coproporphyrinogen oxidase</fullName>
        <ecNumber evidence="4">1.3.3.3</ecNumber>
    </recommendedName>
</protein>
<reference evidence="7 8" key="1">
    <citation type="journal article" date="2016" name="Nat. Commun.">
        <title>Thousands of microbial genomes shed light on interconnected biogeochemical processes in an aquifer system.</title>
        <authorList>
            <person name="Anantharaman K."/>
            <person name="Brown C.T."/>
            <person name="Hug L.A."/>
            <person name="Sharon I."/>
            <person name="Castelle C.J."/>
            <person name="Probst A.J."/>
            <person name="Thomas B.C."/>
            <person name="Singh A."/>
            <person name="Wilkins M.J."/>
            <person name="Karaoz U."/>
            <person name="Brodie E.L."/>
            <person name="Williams K.H."/>
            <person name="Hubbard S.S."/>
            <person name="Banfield J.F."/>
        </authorList>
    </citation>
    <scope>NUCLEOTIDE SEQUENCE [LARGE SCALE GENOMIC DNA]</scope>
</reference>
<proteinExistence type="inferred from homology"/>
<sequence>MLSKDTVVKFLKETESRFEKFTAEYNPSGEVKKKSWDTPMGKLDVIISKGETFEKLSSIYCDLLVDTPPVLAEKLGQKGSKAEALVLEFHFFPVNPYIAKGYIELRANVTGNIVLAGGTDIFPYYSNESDNNVFGDAMKELCKRHGKDYEALRQERIGFFKSKYRKGGKIGSHAGIYSFKLEENDFEFFKDMADTYFNVYVEIIERRKNEKFGQKEIEHKLKTHGLWVEWTMMEDEGTLFGIRKGIPPESLLGSILPPQATFSID</sequence>
<keyword evidence="6" id="KW-0627">Porphyrin biosynthesis</keyword>
<organism evidence="7 8">
    <name type="scientific">Candidatus Schekmanbacteria bacterium RBG_16_38_10</name>
    <dbReference type="NCBI Taxonomy" id="1817879"/>
    <lineage>
        <taxon>Bacteria</taxon>
        <taxon>Candidatus Schekmaniibacteriota</taxon>
    </lineage>
</organism>
<dbReference type="Gene3D" id="3.40.1500.10">
    <property type="entry name" value="Coproporphyrinogen III oxidase, aerobic"/>
    <property type="match status" value="1"/>
</dbReference>
<dbReference type="EC" id="1.3.3.3" evidence="4"/>
<dbReference type="SUPFAM" id="SSF102886">
    <property type="entry name" value="Coproporphyrinogen III oxidase"/>
    <property type="match status" value="1"/>
</dbReference>
<dbReference type="EMBL" id="MGDE01000062">
    <property type="protein sequence ID" value="OGL47015.1"/>
    <property type="molecule type" value="Genomic_DNA"/>
</dbReference>
<evidence type="ECO:0000256" key="6">
    <source>
        <dbReference type="ARBA" id="ARBA00023244"/>
    </source>
</evidence>
<dbReference type="GO" id="GO:0006782">
    <property type="term" value="P:protoporphyrinogen IX biosynthetic process"/>
    <property type="evidence" value="ECO:0007669"/>
    <property type="project" value="TreeGrafter"/>
</dbReference>
<name>A0A1F7RZL9_9BACT</name>